<protein>
    <submittedName>
        <fullName evidence="2">Uncharacterized protein</fullName>
    </submittedName>
</protein>
<proteinExistence type="predicted"/>
<sequence>MSSPVHRILFSPPSSPPSYAVGSSEEIDPLSTLRDLLLPIARSPANIRSTSPKISSPLASSSTHAVTSAGPGPGGFNSTSGYPSRYSYSAGSRRSSTQAGPERRGSASPYSSPNPFDMIIISDEKTSGSSSSKEQYRGDGLHRRSSSNAGVLPVHYASQQTSGGSWGVGNAPRRTIRLVLLLVSILAGLYILTNSSVSPFSKPASSIAEDGTLSPAAMREHLLAMQSGASSQDNASIRSKSKSASYAVGGKKVVVRPGGAPSRIYAGSRPGVASAPPKISRPVKDNVAMTPERELLALQTFLLEDTMHTISPSVDVSKPLDPMVMLSFDAKDENGWRELRRDVDPVVVWDIGHAWTAPVYDLLAIYSILPAPRVLLLEGREDASSIHSILSRIVSQRKSDSPHPLITIGGIPIDGYEELARYHKEGSLYDMLERAGAVVDGQKEAERVEMAKRSKGRALKYGTVERSQ</sequence>
<keyword evidence="3" id="KW-1185">Reference proteome</keyword>
<dbReference type="AlphaFoldDB" id="A0A8K0NRR5"/>
<name>A0A8K0NRR5_9TREE</name>
<dbReference type="EMBL" id="JABELV010000039">
    <property type="protein sequence ID" value="KAG7562084.1"/>
    <property type="molecule type" value="Genomic_DNA"/>
</dbReference>
<dbReference type="Proteomes" id="UP000812966">
    <property type="component" value="Unassembled WGS sequence"/>
</dbReference>
<comment type="caution">
    <text evidence="2">The sequence shown here is derived from an EMBL/GenBank/DDBJ whole genome shotgun (WGS) entry which is preliminary data.</text>
</comment>
<evidence type="ECO:0000256" key="1">
    <source>
        <dbReference type="SAM" id="MobiDB-lite"/>
    </source>
</evidence>
<feature type="region of interest" description="Disordered" evidence="1">
    <location>
        <begin position="43"/>
        <end position="148"/>
    </location>
</feature>
<evidence type="ECO:0000313" key="2">
    <source>
        <dbReference type="EMBL" id="KAG7562084.1"/>
    </source>
</evidence>
<organism evidence="2 3">
    <name type="scientific">Filobasidium floriforme</name>
    <dbReference type="NCBI Taxonomy" id="5210"/>
    <lineage>
        <taxon>Eukaryota</taxon>
        <taxon>Fungi</taxon>
        <taxon>Dikarya</taxon>
        <taxon>Basidiomycota</taxon>
        <taxon>Agaricomycotina</taxon>
        <taxon>Tremellomycetes</taxon>
        <taxon>Filobasidiales</taxon>
        <taxon>Filobasidiaceae</taxon>
        <taxon>Filobasidium</taxon>
    </lineage>
</organism>
<evidence type="ECO:0000313" key="3">
    <source>
        <dbReference type="Proteomes" id="UP000812966"/>
    </source>
</evidence>
<reference evidence="2" key="1">
    <citation type="submission" date="2020-04" db="EMBL/GenBank/DDBJ databases">
        <title>Analysis of mating type loci in Filobasidium floriforme.</title>
        <authorList>
            <person name="Nowrousian M."/>
        </authorList>
    </citation>
    <scope>NUCLEOTIDE SEQUENCE</scope>
    <source>
        <strain evidence="2">CBS 6242</strain>
    </source>
</reference>
<feature type="compositionally biased region" description="Low complexity" evidence="1">
    <location>
        <begin position="80"/>
        <end position="96"/>
    </location>
</feature>
<feature type="region of interest" description="Disordered" evidence="1">
    <location>
        <begin position="1"/>
        <end position="26"/>
    </location>
</feature>
<dbReference type="Gene3D" id="3.40.30.10">
    <property type="entry name" value="Glutaredoxin"/>
    <property type="match status" value="1"/>
</dbReference>
<gene>
    <name evidence="2" type="ORF">FFLO_02463</name>
</gene>
<feature type="compositionally biased region" description="Low complexity" evidence="1">
    <location>
        <begin position="49"/>
        <end position="63"/>
    </location>
</feature>
<accession>A0A8K0NRR5</accession>